<keyword evidence="6 10" id="KW-0418">Kinase</keyword>
<comment type="catalytic activity">
    <reaction evidence="9 10">
        <text>D-gluconate + ATP = 6-phospho-D-gluconate + ADP + H(+)</text>
        <dbReference type="Rhea" id="RHEA:19433"/>
        <dbReference type="ChEBI" id="CHEBI:15378"/>
        <dbReference type="ChEBI" id="CHEBI:18391"/>
        <dbReference type="ChEBI" id="CHEBI:30616"/>
        <dbReference type="ChEBI" id="CHEBI:58759"/>
        <dbReference type="ChEBI" id="CHEBI:456216"/>
        <dbReference type="EC" id="2.7.1.12"/>
    </reaction>
</comment>
<dbReference type="Pfam" id="PF01202">
    <property type="entry name" value="SKI"/>
    <property type="match status" value="1"/>
</dbReference>
<dbReference type="InterPro" id="IPR006001">
    <property type="entry name" value="Therm_gnt_kin"/>
</dbReference>
<dbReference type="InterPro" id="IPR031322">
    <property type="entry name" value="Shikimate/glucono_kinase"/>
</dbReference>
<dbReference type="FunFam" id="3.40.50.300:FF:000522">
    <property type="entry name" value="Gluconokinase"/>
    <property type="match status" value="1"/>
</dbReference>
<comment type="caution">
    <text evidence="11">The sequence shown here is derived from an EMBL/GenBank/DDBJ whole genome shotgun (WGS) entry which is preliminary data.</text>
</comment>
<dbReference type="GO" id="GO:0019521">
    <property type="term" value="P:D-gluconate metabolic process"/>
    <property type="evidence" value="ECO:0007669"/>
    <property type="project" value="UniProtKB-KW"/>
</dbReference>
<keyword evidence="7 10" id="KW-0067">ATP-binding</keyword>
<dbReference type="PRINTS" id="PR01100">
    <property type="entry name" value="SHIKIMTKNASE"/>
</dbReference>
<evidence type="ECO:0000256" key="5">
    <source>
        <dbReference type="ARBA" id="ARBA00022741"/>
    </source>
</evidence>
<evidence type="ECO:0000256" key="3">
    <source>
        <dbReference type="ARBA" id="ARBA00012054"/>
    </source>
</evidence>
<dbReference type="OrthoDB" id="9800332at2"/>
<gene>
    <name evidence="11" type="primary">idnK</name>
    <name evidence="11" type="ORF">DSM106972_019790</name>
</gene>
<accession>A0A433VNR1</accession>
<evidence type="ECO:0000256" key="7">
    <source>
        <dbReference type="ARBA" id="ARBA00022840"/>
    </source>
</evidence>
<dbReference type="Gene3D" id="3.40.50.300">
    <property type="entry name" value="P-loop containing nucleotide triphosphate hydrolases"/>
    <property type="match status" value="1"/>
</dbReference>
<protein>
    <recommendedName>
        <fullName evidence="3 10">Gluconokinase</fullName>
        <ecNumber evidence="3 10">2.7.1.12</ecNumber>
    </recommendedName>
</protein>
<dbReference type="PANTHER" id="PTHR43442">
    <property type="entry name" value="GLUCONOKINASE-RELATED"/>
    <property type="match status" value="1"/>
</dbReference>
<comment type="pathway">
    <text evidence="1">Carbohydrate acid metabolism.</text>
</comment>
<evidence type="ECO:0000256" key="2">
    <source>
        <dbReference type="ARBA" id="ARBA00008420"/>
    </source>
</evidence>
<dbReference type="InterPro" id="IPR027417">
    <property type="entry name" value="P-loop_NTPase"/>
</dbReference>
<comment type="similarity">
    <text evidence="2 10">Belongs to the gluconokinase GntK/GntV family.</text>
</comment>
<evidence type="ECO:0000256" key="6">
    <source>
        <dbReference type="ARBA" id="ARBA00022777"/>
    </source>
</evidence>
<dbReference type="GO" id="GO:0005524">
    <property type="term" value="F:ATP binding"/>
    <property type="evidence" value="ECO:0007669"/>
    <property type="project" value="UniProtKB-KW"/>
</dbReference>
<name>A0A433VNR1_9CYAN</name>
<dbReference type="NCBIfam" id="TIGR01313">
    <property type="entry name" value="therm_gnt_kin"/>
    <property type="match status" value="1"/>
</dbReference>
<keyword evidence="4 10" id="KW-0808">Transferase</keyword>
<evidence type="ECO:0000256" key="10">
    <source>
        <dbReference type="RuleBase" id="RU363066"/>
    </source>
</evidence>
<evidence type="ECO:0000256" key="8">
    <source>
        <dbReference type="ARBA" id="ARBA00023064"/>
    </source>
</evidence>
<dbReference type="EMBL" id="RSCL01000004">
    <property type="protein sequence ID" value="RUT07719.1"/>
    <property type="molecule type" value="Genomic_DNA"/>
</dbReference>
<dbReference type="CDD" id="cd02021">
    <property type="entry name" value="GntK"/>
    <property type="match status" value="1"/>
</dbReference>
<dbReference type="EC" id="2.7.1.12" evidence="3 10"/>
<dbReference type="GO" id="GO:0046316">
    <property type="term" value="F:gluconokinase activity"/>
    <property type="evidence" value="ECO:0007669"/>
    <property type="project" value="UniProtKB-EC"/>
</dbReference>
<dbReference type="GO" id="GO:0005737">
    <property type="term" value="C:cytoplasm"/>
    <property type="evidence" value="ECO:0007669"/>
    <property type="project" value="TreeGrafter"/>
</dbReference>
<evidence type="ECO:0000313" key="12">
    <source>
        <dbReference type="Proteomes" id="UP000271624"/>
    </source>
</evidence>
<reference evidence="11" key="2">
    <citation type="journal article" date="2019" name="Genome Biol. Evol.">
        <title>Day and night: Metabolic profiles and evolutionary relationships of six axenic non-marine cyanobacteria.</title>
        <authorList>
            <person name="Will S.E."/>
            <person name="Henke P."/>
            <person name="Boedeker C."/>
            <person name="Huang S."/>
            <person name="Brinkmann H."/>
            <person name="Rohde M."/>
            <person name="Jarek M."/>
            <person name="Friedl T."/>
            <person name="Seufert S."/>
            <person name="Schumacher M."/>
            <person name="Overmann J."/>
            <person name="Neumann-Schaal M."/>
            <person name="Petersen J."/>
        </authorList>
    </citation>
    <scope>NUCLEOTIDE SEQUENCE [LARGE SCALE GENOMIC DNA]</scope>
    <source>
        <strain evidence="11">PCC 7102</strain>
    </source>
</reference>
<keyword evidence="12" id="KW-1185">Reference proteome</keyword>
<dbReference type="RefSeq" id="WP_127080590.1">
    <property type="nucleotide sequence ID" value="NZ_RSCL01000004.1"/>
</dbReference>
<organism evidence="11 12">
    <name type="scientific">Dulcicalothrix desertica PCC 7102</name>
    <dbReference type="NCBI Taxonomy" id="232991"/>
    <lineage>
        <taxon>Bacteria</taxon>
        <taxon>Bacillati</taxon>
        <taxon>Cyanobacteriota</taxon>
        <taxon>Cyanophyceae</taxon>
        <taxon>Nostocales</taxon>
        <taxon>Calotrichaceae</taxon>
        <taxon>Dulcicalothrix</taxon>
    </lineage>
</organism>
<reference evidence="11" key="1">
    <citation type="submission" date="2018-12" db="EMBL/GenBank/DDBJ databases">
        <authorList>
            <person name="Will S."/>
            <person name="Neumann-Schaal M."/>
            <person name="Henke P."/>
        </authorList>
    </citation>
    <scope>NUCLEOTIDE SEQUENCE</scope>
    <source>
        <strain evidence="11">PCC 7102</strain>
    </source>
</reference>
<evidence type="ECO:0000256" key="4">
    <source>
        <dbReference type="ARBA" id="ARBA00022679"/>
    </source>
</evidence>
<dbReference type="PANTHER" id="PTHR43442:SF3">
    <property type="entry name" value="GLUCONOKINASE-RELATED"/>
    <property type="match status" value="1"/>
</dbReference>
<dbReference type="Proteomes" id="UP000271624">
    <property type="component" value="Unassembled WGS sequence"/>
</dbReference>
<evidence type="ECO:0000256" key="9">
    <source>
        <dbReference type="ARBA" id="ARBA00048090"/>
    </source>
</evidence>
<keyword evidence="8" id="KW-0311">Gluconate utilization</keyword>
<sequence>MIIIVMGVSGSGKSTIGKQLADSLGYEFHDADDYHPQFNVSKMQQGIPLTDADRIPWLEILQALIHKWLLEHRSTVLACSALKATYRQYLNGNDEIQLVYLNGSFETIEARLRRRQNHFMSSGLLQSQFEALEEPVNSIKVDISSSPEIIVQQIRAQLKI</sequence>
<dbReference type="SUPFAM" id="SSF52540">
    <property type="entry name" value="P-loop containing nucleoside triphosphate hydrolases"/>
    <property type="match status" value="1"/>
</dbReference>
<evidence type="ECO:0000256" key="1">
    <source>
        <dbReference type="ARBA" id="ARBA00004761"/>
    </source>
</evidence>
<evidence type="ECO:0000313" key="11">
    <source>
        <dbReference type="EMBL" id="RUT07719.1"/>
    </source>
</evidence>
<dbReference type="AlphaFoldDB" id="A0A433VNR1"/>
<proteinExistence type="inferred from homology"/>
<keyword evidence="5 10" id="KW-0547">Nucleotide-binding</keyword>